<evidence type="ECO:0000313" key="3">
    <source>
        <dbReference type="Proteomes" id="UP000193922"/>
    </source>
</evidence>
<dbReference type="EMBL" id="MCFD01000005">
    <property type="protein sequence ID" value="ORX70868.1"/>
    <property type="molecule type" value="Genomic_DNA"/>
</dbReference>
<evidence type="ECO:0000256" key="1">
    <source>
        <dbReference type="SAM" id="MobiDB-lite"/>
    </source>
</evidence>
<keyword evidence="3" id="KW-1185">Reference proteome</keyword>
<feature type="compositionally biased region" description="Basic residues" evidence="1">
    <location>
        <begin position="144"/>
        <end position="153"/>
    </location>
</feature>
<protein>
    <submittedName>
        <fullName evidence="2">Uncharacterized protein</fullName>
    </submittedName>
</protein>
<feature type="compositionally biased region" description="Basic and acidic residues" evidence="1">
    <location>
        <begin position="611"/>
        <end position="623"/>
    </location>
</feature>
<dbReference type="Proteomes" id="UP000193922">
    <property type="component" value="Unassembled WGS sequence"/>
</dbReference>
<feature type="compositionally biased region" description="Low complexity" evidence="1">
    <location>
        <begin position="572"/>
        <end position="591"/>
    </location>
</feature>
<proteinExistence type="predicted"/>
<dbReference type="AlphaFoldDB" id="A0A1Y1WC14"/>
<feature type="compositionally biased region" description="Polar residues" evidence="1">
    <location>
        <begin position="540"/>
        <end position="558"/>
    </location>
</feature>
<feature type="region of interest" description="Disordered" evidence="1">
    <location>
        <begin position="62"/>
        <end position="109"/>
    </location>
</feature>
<reference evidence="2 3" key="1">
    <citation type="submission" date="2016-07" db="EMBL/GenBank/DDBJ databases">
        <title>Pervasive Adenine N6-methylation of Active Genes in Fungi.</title>
        <authorList>
            <consortium name="DOE Joint Genome Institute"/>
            <person name="Mondo S.J."/>
            <person name="Dannebaum R.O."/>
            <person name="Kuo R.C."/>
            <person name="Labutti K."/>
            <person name="Haridas S."/>
            <person name="Kuo A."/>
            <person name="Salamov A."/>
            <person name="Ahrendt S.R."/>
            <person name="Lipzen A."/>
            <person name="Sullivan W."/>
            <person name="Andreopoulos W.B."/>
            <person name="Clum A."/>
            <person name="Lindquist E."/>
            <person name="Daum C."/>
            <person name="Ramamoorthy G.K."/>
            <person name="Gryganskyi A."/>
            <person name="Culley D."/>
            <person name="Magnuson J.K."/>
            <person name="James T.Y."/>
            <person name="O'Malley M.A."/>
            <person name="Stajich J.E."/>
            <person name="Spatafora J.W."/>
            <person name="Visel A."/>
            <person name="Grigoriev I.V."/>
        </authorList>
    </citation>
    <scope>NUCLEOTIDE SEQUENCE [LARGE SCALE GENOMIC DNA]</scope>
    <source>
        <strain evidence="2 3">ATCC 12442</strain>
    </source>
</reference>
<evidence type="ECO:0000313" key="2">
    <source>
        <dbReference type="EMBL" id="ORX70868.1"/>
    </source>
</evidence>
<feature type="region of interest" description="Disordered" evidence="1">
    <location>
        <begin position="125"/>
        <end position="171"/>
    </location>
</feature>
<organism evidence="2 3">
    <name type="scientific">Linderina pennispora</name>
    <dbReference type="NCBI Taxonomy" id="61395"/>
    <lineage>
        <taxon>Eukaryota</taxon>
        <taxon>Fungi</taxon>
        <taxon>Fungi incertae sedis</taxon>
        <taxon>Zoopagomycota</taxon>
        <taxon>Kickxellomycotina</taxon>
        <taxon>Kickxellomycetes</taxon>
        <taxon>Kickxellales</taxon>
        <taxon>Kickxellaceae</taxon>
        <taxon>Linderina</taxon>
    </lineage>
</organism>
<feature type="compositionally biased region" description="Polar residues" evidence="1">
    <location>
        <begin position="158"/>
        <end position="169"/>
    </location>
</feature>
<gene>
    <name evidence="2" type="ORF">DL89DRAFT_315547</name>
</gene>
<dbReference type="RefSeq" id="XP_040744447.1">
    <property type="nucleotide sequence ID" value="XM_040891038.1"/>
</dbReference>
<accession>A0A1Y1WC14</accession>
<name>A0A1Y1WC14_9FUNG</name>
<feature type="compositionally biased region" description="Basic and acidic residues" evidence="1">
    <location>
        <begin position="62"/>
        <end position="76"/>
    </location>
</feature>
<feature type="region of interest" description="Disordered" evidence="1">
    <location>
        <begin position="476"/>
        <end position="635"/>
    </location>
</feature>
<sequence>MSRNKHPVPMGGASINPAAATDSHVAGAFSECAPPADAHNSASADCELPIAGGAFTLVTRDTRRSAKSAQTRDHPRSSAHSSATSTAPHLLASAESRYPVDENGTDPDEAELMDWADEGVAASALAGTTDPPTEAQTYAGAAGAHRRRSRGSRRNANCNTGQSQPQTRCPSAKMVAEKEEYAALENSATIYVPLANTFPDRVMQVEAHVFAALGRPAVHPNHKDYPIFSFTRSADKIGVTLHNLDDAVLQHPGYSALQNPCCPSPLWSRYPLGADLYQPSPPWRLGDASPYPSRHPVPIPILHGEYASMACQRCLEINPDNCHCEGSIRHLARPSIYDDLTDEEMEEEYMAISSCGTSADKITDLHMDEPAHTQPQQSASAPSGRKHVTFNAASLAATAAIDQTATNLNTAPTATTAALAASHYNTAPTTPRAALAATPTHPASTTMPSSAAVVSEVPQTEDVDEAQLLHEQSLSVFDDDFTPGSDNGEGFADSEDDDEAHPALPLSDSMRMNDDSTPDSVDTRRGIQPRRQQPPRQARTKSQQGRSGSHATMSNWGDYSNHEDLAANSVGPPLHSSSSGSASLPAPALSLIPDAFSSALSPDAANDSDNEPVHDVSDTHDAPYLDSAANSDASP</sequence>
<dbReference type="GeneID" id="63807686"/>
<feature type="compositionally biased region" description="Low complexity" evidence="1">
    <location>
        <begin position="78"/>
        <end position="89"/>
    </location>
</feature>
<comment type="caution">
    <text evidence="2">The sequence shown here is derived from an EMBL/GenBank/DDBJ whole genome shotgun (WGS) entry which is preliminary data.</text>
</comment>